<evidence type="ECO:0000313" key="2">
    <source>
        <dbReference type="EMBL" id="CAG9333557.1"/>
    </source>
</evidence>
<name>A0AAU9K6C0_9CILI</name>
<gene>
    <name evidence="2" type="ORF">BSTOLATCC_MIC58367</name>
</gene>
<accession>A0AAU9K6C0</accession>
<dbReference type="AlphaFoldDB" id="A0AAU9K6C0"/>
<dbReference type="EMBL" id="CAJZBQ010000056">
    <property type="protein sequence ID" value="CAG9333557.1"/>
    <property type="molecule type" value="Genomic_DNA"/>
</dbReference>
<evidence type="ECO:0000313" key="3">
    <source>
        <dbReference type="Proteomes" id="UP001162131"/>
    </source>
</evidence>
<reference evidence="2" key="1">
    <citation type="submission" date="2021-09" db="EMBL/GenBank/DDBJ databases">
        <authorList>
            <consortium name="AG Swart"/>
            <person name="Singh M."/>
            <person name="Singh A."/>
            <person name="Seah K."/>
            <person name="Emmerich C."/>
        </authorList>
    </citation>
    <scope>NUCLEOTIDE SEQUENCE</scope>
    <source>
        <strain evidence="2">ATCC30299</strain>
    </source>
</reference>
<sequence>MSSAEFPIEATKSQGSNKVSPEFAQFLQQSEGEVEKTKFMMFRGDKSPNSDSVGDSLTKFNSGDGLTDFRNINIHPRFESSSFQIHEKIETIKEAPIEYYESILYDLCRRYNLELFSKKITTKCIEIFHHIYRLKAEEEELSPNEVSQLNMHFEDVLTSFPKIFQEYELFKETLSLASALAVKWGIANIDHYSYRLTGRSMNIKMLDLREINKNLFTCETIWIGTMIKQDPFVKIADDQIAQYAYLLLQVVTKLVNSILSLNQHCNLNNTPTIAGLVASKNPKVTRFSGVEPNYDAEVVAYQRLKLNRGILSFCVKDRDLKTIREIKSLLEDFENVYRQFEQSLMVNILSMSKHAKDVV</sequence>
<keyword evidence="3" id="KW-1185">Reference proteome</keyword>
<protein>
    <submittedName>
        <fullName evidence="2">Uncharacterized protein</fullName>
    </submittedName>
</protein>
<evidence type="ECO:0000256" key="1">
    <source>
        <dbReference type="SAM" id="MobiDB-lite"/>
    </source>
</evidence>
<proteinExistence type="predicted"/>
<dbReference type="Proteomes" id="UP001162131">
    <property type="component" value="Unassembled WGS sequence"/>
</dbReference>
<comment type="caution">
    <text evidence="2">The sequence shown here is derived from an EMBL/GenBank/DDBJ whole genome shotgun (WGS) entry which is preliminary data.</text>
</comment>
<feature type="region of interest" description="Disordered" evidence="1">
    <location>
        <begin position="1"/>
        <end position="21"/>
    </location>
</feature>
<organism evidence="2 3">
    <name type="scientific">Blepharisma stoltei</name>
    <dbReference type="NCBI Taxonomy" id="1481888"/>
    <lineage>
        <taxon>Eukaryota</taxon>
        <taxon>Sar</taxon>
        <taxon>Alveolata</taxon>
        <taxon>Ciliophora</taxon>
        <taxon>Postciliodesmatophora</taxon>
        <taxon>Heterotrichea</taxon>
        <taxon>Heterotrichida</taxon>
        <taxon>Blepharismidae</taxon>
        <taxon>Blepharisma</taxon>
    </lineage>
</organism>